<dbReference type="RefSeq" id="WP_141979073.1">
    <property type="nucleotide sequence ID" value="NZ_VFPP01000001.1"/>
</dbReference>
<dbReference type="EMBL" id="VFPP01000001">
    <property type="protein sequence ID" value="TQM81056.1"/>
    <property type="molecule type" value="Genomic_DNA"/>
</dbReference>
<dbReference type="OrthoDB" id="4374883at2"/>
<protein>
    <submittedName>
        <fullName evidence="3">Uncharacterized protein DUF4190</fullName>
    </submittedName>
</protein>
<name>A0A543JE33_9PSEU</name>
<organism evidence="3 4">
    <name type="scientific">Saccharothrix saharensis</name>
    <dbReference type="NCBI Taxonomy" id="571190"/>
    <lineage>
        <taxon>Bacteria</taxon>
        <taxon>Bacillati</taxon>
        <taxon>Actinomycetota</taxon>
        <taxon>Actinomycetes</taxon>
        <taxon>Pseudonocardiales</taxon>
        <taxon>Pseudonocardiaceae</taxon>
        <taxon>Saccharothrix</taxon>
    </lineage>
</organism>
<dbReference type="AlphaFoldDB" id="A0A543JE33"/>
<keyword evidence="1" id="KW-0812">Transmembrane</keyword>
<feature type="transmembrane region" description="Helical" evidence="1">
    <location>
        <begin position="58"/>
        <end position="90"/>
    </location>
</feature>
<dbReference type="Pfam" id="PF13828">
    <property type="entry name" value="DUF4190"/>
    <property type="match status" value="1"/>
</dbReference>
<gene>
    <name evidence="3" type="ORF">FHX81_3417</name>
</gene>
<evidence type="ECO:0000256" key="1">
    <source>
        <dbReference type="SAM" id="Phobius"/>
    </source>
</evidence>
<keyword evidence="1" id="KW-1133">Transmembrane helix</keyword>
<evidence type="ECO:0000313" key="4">
    <source>
        <dbReference type="Proteomes" id="UP000316628"/>
    </source>
</evidence>
<accession>A0A543JE33</accession>
<feature type="transmembrane region" description="Helical" evidence="1">
    <location>
        <begin position="24"/>
        <end position="46"/>
    </location>
</feature>
<keyword evidence="1" id="KW-0472">Membrane</keyword>
<dbReference type="InterPro" id="IPR025241">
    <property type="entry name" value="DUF4190"/>
</dbReference>
<evidence type="ECO:0000313" key="3">
    <source>
        <dbReference type="EMBL" id="TQM81056.1"/>
    </source>
</evidence>
<comment type="caution">
    <text evidence="3">The sequence shown here is derived from an EMBL/GenBank/DDBJ whole genome shotgun (WGS) entry which is preliminary data.</text>
</comment>
<proteinExistence type="predicted"/>
<reference evidence="3 4" key="1">
    <citation type="submission" date="2019-06" db="EMBL/GenBank/DDBJ databases">
        <title>Sequencing the genomes of 1000 actinobacteria strains.</title>
        <authorList>
            <person name="Klenk H.-P."/>
        </authorList>
    </citation>
    <scope>NUCLEOTIDE SEQUENCE [LARGE SCALE GENOMIC DNA]</scope>
    <source>
        <strain evidence="3 4">DSM 45456</strain>
    </source>
</reference>
<sequence length="100" mass="10879">MSQPPPYQHPGYYPPAQPRQTNGMAIAALITAFLFSPAGIVLGIVARKQIRRTGEDGWGMATAGLIVGAVLTVLWLLAIVLWVVLVVWLYREAANLPTPR</sequence>
<evidence type="ECO:0000259" key="2">
    <source>
        <dbReference type="Pfam" id="PF13828"/>
    </source>
</evidence>
<keyword evidence="4" id="KW-1185">Reference proteome</keyword>
<feature type="domain" description="DUF4190" evidence="2">
    <location>
        <begin position="24"/>
        <end position="78"/>
    </location>
</feature>
<dbReference type="Proteomes" id="UP000316628">
    <property type="component" value="Unassembled WGS sequence"/>
</dbReference>